<feature type="compositionally biased region" description="Low complexity" evidence="1">
    <location>
        <begin position="198"/>
        <end position="215"/>
    </location>
</feature>
<evidence type="ECO:0000256" key="1">
    <source>
        <dbReference type="SAM" id="MobiDB-lite"/>
    </source>
</evidence>
<dbReference type="Gene3D" id="2.60.200.20">
    <property type="match status" value="1"/>
</dbReference>
<organism evidence="4 5">
    <name type="scientific">Luteolibacter soli</name>
    <dbReference type="NCBI Taxonomy" id="3135280"/>
    <lineage>
        <taxon>Bacteria</taxon>
        <taxon>Pseudomonadati</taxon>
        <taxon>Verrucomicrobiota</taxon>
        <taxon>Verrucomicrobiia</taxon>
        <taxon>Verrucomicrobiales</taxon>
        <taxon>Verrucomicrobiaceae</taxon>
        <taxon>Luteolibacter</taxon>
    </lineage>
</organism>
<evidence type="ECO:0000259" key="3">
    <source>
        <dbReference type="PROSITE" id="PS50006"/>
    </source>
</evidence>
<reference evidence="4 5" key="1">
    <citation type="submission" date="2024-04" db="EMBL/GenBank/DDBJ databases">
        <title>Luteolibacter sp. isolated from soil.</title>
        <authorList>
            <person name="An J."/>
        </authorList>
    </citation>
    <scope>NUCLEOTIDE SEQUENCE [LARGE SCALE GENOMIC DNA]</scope>
    <source>
        <strain evidence="4 5">Y139</strain>
    </source>
</reference>
<dbReference type="Pfam" id="PF00498">
    <property type="entry name" value="FHA"/>
    <property type="match status" value="1"/>
</dbReference>
<dbReference type="InterPro" id="IPR008984">
    <property type="entry name" value="SMAD_FHA_dom_sf"/>
</dbReference>
<dbReference type="EMBL" id="JBBUKT010000002">
    <property type="protein sequence ID" value="MEK7949851.1"/>
    <property type="molecule type" value="Genomic_DNA"/>
</dbReference>
<protein>
    <submittedName>
        <fullName evidence="4">FHA domain-containing protein</fullName>
    </submittedName>
</protein>
<feature type="region of interest" description="Disordered" evidence="1">
    <location>
        <begin position="190"/>
        <end position="222"/>
    </location>
</feature>
<dbReference type="SMART" id="SM00240">
    <property type="entry name" value="FHA"/>
    <property type="match status" value="1"/>
</dbReference>
<dbReference type="PANTHER" id="PTHR23308">
    <property type="entry name" value="NUCLEAR INHIBITOR OF PROTEIN PHOSPHATASE-1"/>
    <property type="match status" value="1"/>
</dbReference>
<evidence type="ECO:0000313" key="5">
    <source>
        <dbReference type="Proteomes" id="UP001371305"/>
    </source>
</evidence>
<sequence>MPRVTITVLDRTPQPYRFQLDRMKVNMGRGSENDIVIDDGSVSVRHAVMERLDGGYQLRDLGSTNGIKLDGVQKETIPLRHGLSVKIGDVSFDFTLTEEEREALAREKPPVESPIIREEALSGAAAGGGGGPRRAANGPGAGPQRVIIKSSQPSAAASFFMTLLFLLLAAGAFFVGLTVRHQKETGRSLLEDMKTGKAKAAATAPADPSATPAPSAEEKKAE</sequence>
<accession>A0ABU9AQA3</accession>
<keyword evidence="2" id="KW-1133">Transmembrane helix</keyword>
<keyword evidence="2" id="KW-0812">Transmembrane</keyword>
<dbReference type="InterPro" id="IPR050923">
    <property type="entry name" value="Cell_Proc_Reg/RNA_Proc"/>
</dbReference>
<keyword evidence="2" id="KW-0472">Membrane</keyword>
<dbReference type="SUPFAM" id="SSF49879">
    <property type="entry name" value="SMAD/FHA domain"/>
    <property type="match status" value="1"/>
</dbReference>
<feature type="domain" description="FHA" evidence="3">
    <location>
        <begin position="25"/>
        <end position="74"/>
    </location>
</feature>
<dbReference type="Proteomes" id="UP001371305">
    <property type="component" value="Unassembled WGS sequence"/>
</dbReference>
<keyword evidence="5" id="KW-1185">Reference proteome</keyword>
<dbReference type="InterPro" id="IPR000253">
    <property type="entry name" value="FHA_dom"/>
</dbReference>
<proteinExistence type="predicted"/>
<name>A0ABU9AQA3_9BACT</name>
<evidence type="ECO:0000256" key="2">
    <source>
        <dbReference type="SAM" id="Phobius"/>
    </source>
</evidence>
<dbReference type="RefSeq" id="WP_341403270.1">
    <property type="nucleotide sequence ID" value="NZ_JBBUKT010000002.1"/>
</dbReference>
<evidence type="ECO:0000313" key="4">
    <source>
        <dbReference type="EMBL" id="MEK7949851.1"/>
    </source>
</evidence>
<comment type="caution">
    <text evidence="4">The sequence shown here is derived from an EMBL/GenBank/DDBJ whole genome shotgun (WGS) entry which is preliminary data.</text>
</comment>
<gene>
    <name evidence="4" type="ORF">WKV53_05075</name>
</gene>
<dbReference type="PROSITE" id="PS50006">
    <property type="entry name" value="FHA_DOMAIN"/>
    <property type="match status" value="1"/>
</dbReference>
<feature type="region of interest" description="Disordered" evidence="1">
    <location>
        <begin position="123"/>
        <end position="146"/>
    </location>
</feature>
<feature type="transmembrane region" description="Helical" evidence="2">
    <location>
        <begin position="155"/>
        <end position="179"/>
    </location>
</feature>